<protein>
    <submittedName>
        <fullName evidence="5">RND family efflux transporter MFP subunit</fullName>
    </submittedName>
</protein>
<evidence type="ECO:0000313" key="6">
    <source>
        <dbReference type="Proteomes" id="UP000295066"/>
    </source>
</evidence>
<reference evidence="5 6" key="1">
    <citation type="submission" date="2019-03" db="EMBL/GenBank/DDBJ databases">
        <title>Genomic Encyclopedia of Type Strains, Phase IV (KMG-IV): sequencing the most valuable type-strain genomes for metagenomic binning, comparative biology and taxonomic classification.</title>
        <authorList>
            <person name="Goeker M."/>
        </authorList>
    </citation>
    <scope>NUCLEOTIDE SEQUENCE [LARGE SCALE GENOMIC DNA]</scope>
    <source>
        <strain evidence="5 6">DSM 25964</strain>
    </source>
</reference>
<dbReference type="Gene3D" id="1.10.287.470">
    <property type="entry name" value="Helix hairpin bin"/>
    <property type="match status" value="2"/>
</dbReference>
<gene>
    <name evidence="5" type="ORF">C8D99_10395</name>
</gene>
<name>A0A4R8MG70_9BACT</name>
<keyword evidence="3" id="KW-0732">Signal</keyword>
<evidence type="ECO:0000259" key="4">
    <source>
        <dbReference type="Pfam" id="PF25881"/>
    </source>
</evidence>
<dbReference type="Gene3D" id="2.40.50.100">
    <property type="match status" value="2"/>
</dbReference>
<feature type="domain" description="YbhG-like alpha-helical hairpin" evidence="4">
    <location>
        <begin position="101"/>
        <end position="230"/>
    </location>
</feature>
<dbReference type="Gene3D" id="2.40.420.20">
    <property type="match status" value="1"/>
</dbReference>
<dbReference type="GO" id="GO:1990281">
    <property type="term" value="C:efflux pump complex"/>
    <property type="evidence" value="ECO:0007669"/>
    <property type="project" value="TreeGrafter"/>
</dbReference>
<evidence type="ECO:0000256" key="1">
    <source>
        <dbReference type="ARBA" id="ARBA00009477"/>
    </source>
</evidence>
<dbReference type="InterPro" id="IPR006143">
    <property type="entry name" value="RND_pump_MFP"/>
</dbReference>
<comment type="caution">
    <text evidence="5">The sequence shown here is derived from an EMBL/GenBank/DDBJ whole genome shotgun (WGS) entry which is preliminary data.</text>
</comment>
<organism evidence="5 6">
    <name type="scientific">Aminivibrio pyruvatiphilus</name>
    <dbReference type="NCBI Taxonomy" id="1005740"/>
    <lineage>
        <taxon>Bacteria</taxon>
        <taxon>Thermotogati</taxon>
        <taxon>Synergistota</taxon>
        <taxon>Synergistia</taxon>
        <taxon>Synergistales</taxon>
        <taxon>Aminobacteriaceae</taxon>
        <taxon>Aminivibrio</taxon>
    </lineage>
</organism>
<keyword evidence="6" id="KW-1185">Reference proteome</keyword>
<dbReference type="PANTHER" id="PTHR30469:SF20">
    <property type="entry name" value="EFFLUX RND TRANSPORTER PERIPLASMIC ADAPTOR SUBUNIT"/>
    <property type="match status" value="1"/>
</dbReference>
<dbReference type="PANTHER" id="PTHR30469">
    <property type="entry name" value="MULTIDRUG RESISTANCE PROTEIN MDTA"/>
    <property type="match status" value="1"/>
</dbReference>
<dbReference type="SUPFAM" id="SSF111369">
    <property type="entry name" value="HlyD-like secretion proteins"/>
    <property type="match status" value="1"/>
</dbReference>
<dbReference type="NCBIfam" id="TIGR01730">
    <property type="entry name" value="RND_mfp"/>
    <property type="match status" value="1"/>
</dbReference>
<sequence>MARGAKKRIAGIALTAAVAAALYLFAGKGTVEKDAVQTPLPSRPVKYMTVAVRDAGGERTFPGKVVASQKVDLAFRVSGQIIELPSVKGVYVEEGTLLARLDPRDFQIQLANAKNELGNARAQLDAMRAGARKEEVAMLSSKVESARAQMNDALTTMDRVEKLYKAGGFSRAEYDKARTSYQVARSAYQSASQELARARAGARPEDIAAMEYTIRGIKGRVAAAENALKDTELRAPFGGVVVERYADNNQSVQKDQPVVSLQDLGSLEVSISVSERLVALARRDVLTHAAARFSTLPDRRIPLAYREASASADPQTQTYLVTFSLEKPEEITVLPGMTVDVIVTGLDPSLPGSLEVPSEAVFAGKGTEHFVWKITGTDPLKVTAVPVLVSGFRADMAEVKGELAPGDRIVTAGVSFLQEGDPVTLYEGPRR</sequence>
<feature type="coiled-coil region" evidence="2">
    <location>
        <begin position="110"/>
        <end position="163"/>
    </location>
</feature>
<dbReference type="InterPro" id="IPR059052">
    <property type="entry name" value="HH_YbhG-like"/>
</dbReference>
<dbReference type="AlphaFoldDB" id="A0A4R8MG70"/>
<evidence type="ECO:0000313" key="5">
    <source>
        <dbReference type="EMBL" id="TDY62875.1"/>
    </source>
</evidence>
<dbReference type="GO" id="GO:0015562">
    <property type="term" value="F:efflux transmembrane transporter activity"/>
    <property type="evidence" value="ECO:0007669"/>
    <property type="project" value="TreeGrafter"/>
</dbReference>
<feature type="signal peptide" evidence="3">
    <location>
        <begin position="1"/>
        <end position="26"/>
    </location>
</feature>
<dbReference type="Pfam" id="PF25881">
    <property type="entry name" value="HH_YBHG"/>
    <property type="match status" value="1"/>
</dbReference>
<dbReference type="RefSeq" id="WP_166669986.1">
    <property type="nucleotide sequence ID" value="NZ_SORI01000003.1"/>
</dbReference>
<evidence type="ECO:0000256" key="3">
    <source>
        <dbReference type="SAM" id="SignalP"/>
    </source>
</evidence>
<comment type="similarity">
    <text evidence="1">Belongs to the membrane fusion protein (MFP) (TC 8.A.1) family.</text>
</comment>
<feature type="chain" id="PRO_5020761306" evidence="3">
    <location>
        <begin position="27"/>
        <end position="431"/>
    </location>
</feature>
<evidence type="ECO:0000256" key="2">
    <source>
        <dbReference type="SAM" id="Coils"/>
    </source>
</evidence>
<proteinExistence type="inferred from homology"/>
<keyword evidence="2" id="KW-0175">Coiled coil</keyword>
<accession>A0A4R8MG70</accession>
<dbReference type="EMBL" id="SORI01000003">
    <property type="protein sequence ID" value="TDY62875.1"/>
    <property type="molecule type" value="Genomic_DNA"/>
</dbReference>
<dbReference type="Proteomes" id="UP000295066">
    <property type="component" value="Unassembled WGS sequence"/>
</dbReference>